<dbReference type="Pfam" id="PF07729">
    <property type="entry name" value="FCD"/>
    <property type="match status" value="1"/>
</dbReference>
<dbReference type="InterPro" id="IPR000524">
    <property type="entry name" value="Tscrpt_reg_HTH_GntR"/>
</dbReference>
<reference evidence="5 6" key="2">
    <citation type="submission" date="2019-09" db="EMBL/GenBank/DDBJ databases">
        <authorList>
            <person name="Jin C."/>
        </authorList>
    </citation>
    <scope>NUCLEOTIDE SEQUENCE [LARGE SCALE GENOMIC DNA]</scope>
    <source>
        <strain evidence="5 6">BN140002</strain>
    </source>
</reference>
<dbReference type="PANTHER" id="PTHR43537:SF49">
    <property type="entry name" value="TRANSCRIPTIONAL REGULATORY PROTEIN"/>
    <property type="match status" value="1"/>
</dbReference>
<dbReference type="GO" id="GO:0003700">
    <property type="term" value="F:DNA-binding transcription factor activity"/>
    <property type="evidence" value="ECO:0007669"/>
    <property type="project" value="InterPro"/>
</dbReference>
<evidence type="ECO:0000259" key="4">
    <source>
        <dbReference type="PROSITE" id="PS50949"/>
    </source>
</evidence>
<dbReference type="AlphaFoldDB" id="A0A5B2V8T7"/>
<accession>A0A5B2V8T7</accession>
<dbReference type="SMART" id="SM00345">
    <property type="entry name" value="HTH_GNTR"/>
    <property type="match status" value="1"/>
</dbReference>
<dbReference type="Proteomes" id="UP000323142">
    <property type="component" value="Unassembled WGS sequence"/>
</dbReference>
<dbReference type="CDD" id="cd07377">
    <property type="entry name" value="WHTH_GntR"/>
    <property type="match status" value="1"/>
</dbReference>
<dbReference type="Pfam" id="PF00392">
    <property type="entry name" value="GntR"/>
    <property type="match status" value="1"/>
</dbReference>
<proteinExistence type="predicted"/>
<name>A0A5B2V8T7_9HYPH</name>
<comment type="caution">
    <text evidence="5">The sequence shown here is derived from an EMBL/GenBank/DDBJ whole genome shotgun (WGS) entry which is preliminary data.</text>
</comment>
<keyword evidence="3" id="KW-0804">Transcription</keyword>
<keyword evidence="2" id="KW-0238">DNA-binding</keyword>
<dbReference type="SMART" id="SM00895">
    <property type="entry name" value="FCD"/>
    <property type="match status" value="1"/>
</dbReference>
<dbReference type="PANTHER" id="PTHR43537">
    <property type="entry name" value="TRANSCRIPTIONAL REGULATOR, GNTR FAMILY"/>
    <property type="match status" value="1"/>
</dbReference>
<sequence>MSTGGARLRNAIEDLIATGALAPGERLDETQLAARFHVSRTPVREALHQLAASGFVEIRPRRGAVVATIAPARLVEMFEVMGELEAMAGRLAARRARPRDRAAIGAALEACRKAAERGDPDAYYADNELFHLAIYEASGNAFLAEQASALHRRLRPYRRLQLRVGRRVHASLNEHERIAAAIAAGDPRAAARELRAHIVVQGERFSDLVAGLSSLEARSA</sequence>
<dbReference type="InterPro" id="IPR036388">
    <property type="entry name" value="WH-like_DNA-bd_sf"/>
</dbReference>
<protein>
    <submittedName>
        <fullName evidence="5">GntR family transcriptional regulator</fullName>
    </submittedName>
</protein>
<dbReference type="OrthoDB" id="9789310at2"/>
<dbReference type="Gene3D" id="1.20.120.530">
    <property type="entry name" value="GntR ligand-binding domain-like"/>
    <property type="match status" value="1"/>
</dbReference>
<gene>
    <name evidence="5" type="ORF">F0L46_22495</name>
</gene>
<dbReference type="PROSITE" id="PS50949">
    <property type="entry name" value="HTH_GNTR"/>
    <property type="match status" value="1"/>
</dbReference>
<dbReference type="InterPro" id="IPR011711">
    <property type="entry name" value="GntR_C"/>
</dbReference>
<feature type="domain" description="HTH gntR-type" evidence="4">
    <location>
        <begin position="2"/>
        <end position="69"/>
    </location>
</feature>
<organism evidence="5 6">
    <name type="scientific">Salinarimonas soli</name>
    <dbReference type="NCBI Taxonomy" id="1638099"/>
    <lineage>
        <taxon>Bacteria</taxon>
        <taxon>Pseudomonadati</taxon>
        <taxon>Pseudomonadota</taxon>
        <taxon>Alphaproteobacteria</taxon>
        <taxon>Hyphomicrobiales</taxon>
        <taxon>Salinarimonadaceae</taxon>
        <taxon>Salinarimonas</taxon>
    </lineage>
</organism>
<dbReference type="EMBL" id="VUOA01000041">
    <property type="protein sequence ID" value="KAA2234870.1"/>
    <property type="molecule type" value="Genomic_DNA"/>
</dbReference>
<dbReference type="InterPro" id="IPR036390">
    <property type="entry name" value="WH_DNA-bd_sf"/>
</dbReference>
<evidence type="ECO:0000256" key="3">
    <source>
        <dbReference type="ARBA" id="ARBA00023163"/>
    </source>
</evidence>
<dbReference type="GO" id="GO:0003677">
    <property type="term" value="F:DNA binding"/>
    <property type="evidence" value="ECO:0007669"/>
    <property type="project" value="UniProtKB-KW"/>
</dbReference>
<dbReference type="SUPFAM" id="SSF48008">
    <property type="entry name" value="GntR ligand-binding domain-like"/>
    <property type="match status" value="1"/>
</dbReference>
<evidence type="ECO:0000313" key="5">
    <source>
        <dbReference type="EMBL" id="KAA2234870.1"/>
    </source>
</evidence>
<evidence type="ECO:0000256" key="2">
    <source>
        <dbReference type="ARBA" id="ARBA00023125"/>
    </source>
</evidence>
<dbReference type="RefSeq" id="WP_149821847.1">
    <property type="nucleotide sequence ID" value="NZ_VUOA01000041.1"/>
</dbReference>
<evidence type="ECO:0000256" key="1">
    <source>
        <dbReference type="ARBA" id="ARBA00023015"/>
    </source>
</evidence>
<keyword evidence="1" id="KW-0805">Transcription regulation</keyword>
<dbReference type="InterPro" id="IPR008920">
    <property type="entry name" value="TF_FadR/GntR_C"/>
</dbReference>
<dbReference type="Gene3D" id="1.10.10.10">
    <property type="entry name" value="Winged helix-like DNA-binding domain superfamily/Winged helix DNA-binding domain"/>
    <property type="match status" value="1"/>
</dbReference>
<reference evidence="5 6" key="1">
    <citation type="submission" date="2019-09" db="EMBL/GenBank/DDBJ databases">
        <title>Salinarimonas rosea gen. nov., sp. nov., a new member of the a-2 subgroup of the Proteobacteria.</title>
        <authorList>
            <person name="Liu J."/>
        </authorList>
    </citation>
    <scope>NUCLEOTIDE SEQUENCE [LARGE SCALE GENOMIC DNA]</scope>
    <source>
        <strain evidence="5 6">BN140002</strain>
    </source>
</reference>
<dbReference type="SUPFAM" id="SSF46785">
    <property type="entry name" value="Winged helix' DNA-binding domain"/>
    <property type="match status" value="1"/>
</dbReference>
<dbReference type="PRINTS" id="PR00035">
    <property type="entry name" value="HTHGNTR"/>
</dbReference>
<keyword evidence="6" id="KW-1185">Reference proteome</keyword>
<evidence type="ECO:0000313" key="6">
    <source>
        <dbReference type="Proteomes" id="UP000323142"/>
    </source>
</evidence>